<organism evidence="2">
    <name type="scientific">Siphoviridae sp. ctJyX12</name>
    <dbReference type="NCBI Taxonomy" id="2827840"/>
    <lineage>
        <taxon>Viruses</taxon>
        <taxon>Duplodnaviria</taxon>
        <taxon>Heunggongvirae</taxon>
        <taxon>Uroviricota</taxon>
        <taxon>Caudoviricetes</taxon>
    </lineage>
</organism>
<evidence type="ECO:0000256" key="1">
    <source>
        <dbReference type="SAM" id="Phobius"/>
    </source>
</evidence>
<keyword evidence="1" id="KW-1133">Transmembrane helix</keyword>
<name>A0A8S5SQ81_9CAUD</name>
<feature type="transmembrane region" description="Helical" evidence="1">
    <location>
        <begin position="42"/>
        <end position="59"/>
    </location>
</feature>
<sequence>MNNFLLGLQSDPFITTVLVGLIWPLVQAALDRPWWTRGRRVALLAIVALIVTGAVWVAGSYPATWQLIVSQASVFLGVSWSVYQILTGIKINGHSILDWVGAATPGGQPLDELTGQSGTEGD</sequence>
<proteinExistence type="predicted"/>
<feature type="transmembrane region" description="Helical" evidence="1">
    <location>
        <begin position="12"/>
        <end position="30"/>
    </location>
</feature>
<accession>A0A8S5SQ81</accession>
<keyword evidence="1" id="KW-0472">Membrane</keyword>
<keyword evidence="1" id="KW-0812">Transmembrane</keyword>
<evidence type="ECO:0000313" key="2">
    <source>
        <dbReference type="EMBL" id="DAF53088.1"/>
    </source>
</evidence>
<reference evidence="2" key="1">
    <citation type="journal article" date="2021" name="Proc. Natl. Acad. Sci. U.S.A.">
        <title>A Catalog of Tens of Thousands of Viruses from Human Metagenomes Reveals Hidden Associations with Chronic Diseases.</title>
        <authorList>
            <person name="Tisza M.J."/>
            <person name="Buck C.B."/>
        </authorList>
    </citation>
    <scope>NUCLEOTIDE SEQUENCE</scope>
    <source>
        <strain evidence="2">CtJyX12</strain>
    </source>
</reference>
<dbReference type="EMBL" id="BK032646">
    <property type="protein sequence ID" value="DAF53088.1"/>
    <property type="molecule type" value="Genomic_DNA"/>
</dbReference>
<protein>
    <submittedName>
        <fullName evidence="2">Uncharacterized protein</fullName>
    </submittedName>
</protein>